<proteinExistence type="inferred from homology"/>
<evidence type="ECO:0000313" key="3">
    <source>
        <dbReference type="EMBL" id="TCO66884.1"/>
    </source>
</evidence>
<dbReference type="GO" id="GO:0008933">
    <property type="term" value="F:peptidoglycan lytic transglycosylase activity"/>
    <property type="evidence" value="ECO:0007669"/>
    <property type="project" value="InterPro"/>
</dbReference>
<dbReference type="GO" id="GO:0000270">
    <property type="term" value="P:peptidoglycan metabolic process"/>
    <property type="evidence" value="ECO:0007669"/>
    <property type="project" value="InterPro"/>
</dbReference>
<gene>
    <name evidence="3" type="ORF">EV203_10993</name>
</gene>
<dbReference type="Proteomes" id="UP000294886">
    <property type="component" value="Unassembled WGS sequence"/>
</dbReference>
<name>A0A101E4X4_9THEO</name>
<sequence>MIKRWVLFLLIILAILLTFEMNTHYFLKKFYPLKYEEYVNSYSKEFGLDPYLVFAIIKVESNFNPYAISNRNAIGLMQIMPDTGRWIAAKLGMKDFKEEILFNPEVNIKMGVWYLHYLLKNFDGNLKLALAAYNGGCGNVDLWLKDKRFSQDGRQLHSIPFPETDRYVKKVLAVYQMYKFIYTKK</sequence>
<evidence type="ECO:0000259" key="2">
    <source>
        <dbReference type="Pfam" id="PF01464"/>
    </source>
</evidence>
<dbReference type="PANTHER" id="PTHR37423">
    <property type="entry name" value="SOLUBLE LYTIC MUREIN TRANSGLYCOSYLASE-RELATED"/>
    <property type="match status" value="1"/>
</dbReference>
<dbReference type="OMA" id="NIRIGTW"/>
<evidence type="ECO:0000313" key="4">
    <source>
        <dbReference type="Proteomes" id="UP000294886"/>
    </source>
</evidence>
<dbReference type="Pfam" id="PF01464">
    <property type="entry name" value="SLT"/>
    <property type="match status" value="1"/>
</dbReference>
<dbReference type="SUPFAM" id="SSF53955">
    <property type="entry name" value="Lysozyme-like"/>
    <property type="match status" value="1"/>
</dbReference>
<evidence type="ECO:0000256" key="1">
    <source>
        <dbReference type="ARBA" id="ARBA00007734"/>
    </source>
</evidence>
<comment type="caution">
    <text evidence="3">The sequence shown here is derived from an EMBL/GenBank/DDBJ whole genome shotgun (WGS) entry which is preliminary data.</text>
</comment>
<feature type="domain" description="Transglycosylase SLT" evidence="2">
    <location>
        <begin position="38"/>
        <end position="149"/>
    </location>
</feature>
<dbReference type="EMBL" id="SLWU01000009">
    <property type="protein sequence ID" value="TCO66884.1"/>
    <property type="molecule type" value="Genomic_DNA"/>
</dbReference>
<reference evidence="3 4" key="1">
    <citation type="submission" date="2019-03" db="EMBL/GenBank/DDBJ databases">
        <title>Genomic Encyclopedia of Type Strains, Phase IV (KMG-IV): sequencing the most valuable type-strain genomes for metagenomic binning, comparative biology and taxonomic classification.</title>
        <authorList>
            <person name="Goeker M."/>
        </authorList>
    </citation>
    <scope>NUCLEOTIDE SEQUENCE [LARGE SCALE GENOMIC DNA]</scope>
    <source>
        <strain evidence="3 4">DSM 13054</strain>
    </source>
</reference>
<dbReference type="Gene3D" id="1.10.530.10">
    <property type="match status" value="1"/>
</dbReference>
<dbReference type="AlphaFoldDB" id="A0A101E4X4"/>
<organism evidence="3 4">
    <name type="scientific">Caldanaerobacter subterraneus</name>
    <dbReference type="NCBI Taxonomy" id="911092"/>
    <lineage>
        <taxon>Bacteria</taxon>
        <taxon>Bacillati</taxon>
        <taxon>Bacillota</taxon>
        <taxon>Clostridia</taxon>
        <taxon>Thermoanaerobacterales</taxon>
        <taxon>Thermoanaerobacteraceae</taxon>
        <taxon>Caldanaerobacter</taxon>
    </lineage>
</organism>
<protein>
    <submittedName>
        <fullName evidence="3">Soluble lytic murein transglycosylase</fullName>
    </submittedName>
</protein>
<dbReference type="InterPro" id="IPR023346">
    <property type="entry name" value="Lysozyme-like_dom_sf"/>
</dbReference>
<dbReference type="PROSITE" id="PS00922">
    <property type="entry name" value="TRANSGLYCOSYLASE"/>
    <property type="match status" value="1"/>
</dbReference>
<dbReference type="InterPro" id="IPR008258">
    <property type="entry name" value="Transglycosylase_SLT_dom_1"/>
</dbReference>
<dbReference type="CDD" id="cd16896">
    <property type="entry name" value="LT_Slt70-like"/>
    <property type="match status" value="1"/>
</dbReference>
<dbReference type="GO" id="GO:0016020">
    <property type="term" value="C:membrane"/>
    <property type="evidence" value="ECO:0007669"/>
    <property type="project" value="InterPro"/>
</dbReference>
<accession>A0A101E4X4</accession>
<dbReference type="InterPro" id="IPR000189">
    <property type="entry name" value="Transglyc_AS"/>
</dbReference>
<dbReference type="PANTHER" id="PTHR37423:SF2">
    <property type="entry name" value="MEMBRANE-BOUND LYTIC MUREIN TRANSGLYCOSYLASE C"/>
    <property type="match status" value="1"/>
</dbReference>
<comment type="similarity">
    <text evidence="1">Belongs to the transglycosylase Slt family.</text>
</comment>